<name>A0A6N6N5E2_9BACT</name>
<proteinExistence type="predicted"/>
<dbReference type="AlphaFoldDB" id="A0A6N6N5E2"/>
<dbReference type="Proteomes" id="UP000438699">
    <property type="component" value="Unassembled WGS sequence"/>
</dbReference>
<feature type="compositionally biased region" description="Gly residues" evidence="1">
    <location>
        <begin position="137"/>
        <end position="149"/>
    </location>
</feature>
<gene>
    <name evidence="2" type="ORF">F8A88_03865</name>
</gene>
<evidence type="ECO:0000313" key="2">
    <source>
        <dbReference type="EMBL" id="KAB1443402.1"/>
    </source>
</evidence>
<protein>
    <recommendedName>
        <fullName evidence="4">Periplasmic heavy metal sensor</fullName>
    </recommendedName>
</protein>
<evidence type="ECO:0008006" key="4">
    <source>
        <dbReference type="Google" id="ProtNLM"/>
    </source>
</evidence>
<dbReference type="PROSITE" id="PS51257">
    <property type="entry name" value="PROKAR_LIPOPROTEIN"/>
    <property type="match status" value="1"/>
</dbReference>
<evidence type="ECO:0000256" key="1">
    <source>
        <dbReference type="SAM" id="MobiDB-lite"/>
    </source>
</evidence>
<evidence type="ECO:0000313" key="3">
    <source>
        <dbReference type="Proteomes" id="UP000438699"/>
    </source>
</evidence>
<accession>A0A6N6N5E2</accession>
<feature type="region of interest" description="Disordered" evidence="1">
    <location>
        <begin position="127"/>
        <end position="149"/>
    </location>
</feature>
<keyword evidence="3" id="KW-1185">Reference proteome</keyword>
<sequence length="149" mass="16598">MKRTVSFVVVLLLFLTGCASGGYSDGRSGGRSGGRPQAMEPPRAEDQLAELQSVLTLNPGQVEKIRPVIEEHHAEMEAMFERARKGGRSAMMELRDEIKLQHDILRDALEQFLTPEQMQKYDQFMKEKEQAFQQQGPGRGGPGGGRGHM</sequence>
<comment type="caution">
    <text evidence="2">The sequence shown here is derived from an EMBL/GenBank/DDBJ whole genome shotgun (WGS) entry which is preliminary data.</text>
</comment>
<dbReference type="EMBL" id="WAIE01000001">
    <property type="protein sequence ID" value="KAB1443402.1"/>
    <property type="molecule type" value="Genomic_DNA"/>
</dbReference>
<dbReference type="RefSeq" id="WP_151149773.1">
    <property type="nucleotide sequence ID" value="NZ_WAIE01000001.1"/>
</dbReference>
<organism evidence="2 3">
    <name type="scientific">Pseudodesulfovibrio senegalensis</name>
    <dbReference type="NCBI Taxonomy" id="1721087"/>
    <lineage>
        <taxon>Bacteria</taxon>
        <taxon>Pseudomonadati</taxon>
        <taxon>Thermodesulfobacteriota</taxon>
        <taxon>Desulfovibrionia</taxon>
        <taxon>Desulfovibrionales</taxon>
        <taxon>Desulfovibrionaceae</taxon>
    </lineage>
</organism>
<reference evidence="2 3" key="1">
    <citation type="journal article" date="2017" name="Int. J. Syst. Evol. Microbiol.">
        <title>Desulfovibrio senegalensis sp. nov., a mesophilic sulfate reducer isolated from marine sediment.</title>
        <authorList>
            <person name="Thioye A."/>
            <person name="Gam Z.B.A."/>
            <person name="Mbengue M."/>
            <person name="Cayol J.L."/>
            <person name="Joseph-Bartoli M."/>
            <person name="Toure-Kane C."/>
            <person name="Labat M."/>
        </authorList>
    </citation>
    <scope>NUCLEOTIDE SEQUENCE [LARGE SCALE GENOMIC DNA]</scope>
    <source>
        <strain evidence="2 3">DSM 101509</strain>
    </source>
</reference>